<comment type="subcellular location">
    <subcellularLocation>
        <location evidence="1">Membrane</location>
        <topology evidence="1">Multi-pass membrane protein</topology>
    </subcellularLocation>
</comment>
<keyword evidence="6" id="KW-0067">ATP-binding</keyword>
<evidence type="ECO:0000256" key="5">
    <source>
        <dbReference type="ARBA" id="ARBA00022741"/>
    </source>
</evidence>
<dbReference type="GO" id="GO:0005886">
    <property type="term" value="C:plasma membrane"/>
    <property type="evidence" value="ECO:0007669"/>
    <property type="project" value="TreeGrafter"/>
</dbReference>
<protein>
    <recommendedName>
        <fullName evidence="10">AAA+ ATPase domain-containing protein</fullName>
    </recommendedName>
</protein>
<feature type="transmembrane region" description="Helical" evidence="9">
    <location>
        <begin position="566"/>
        <end position="586"/>
    </location>
</feature>
<dbReference type="CDD" id="cd03213">
    <property type="entry name" value="ABCG_EPDR"/>
    <property type="match status" value="1"/>
</dbReference>
<dbReference type="InterPro" id="IPR013525">
    <property type="entry name" value="ABC2_TM"/>
</dbReference>
<name>A0A9N9S0I1_9DIPT</name>
<feature type="transmembrane region" description="Helical" evidence="9">
    <location>
        <begin position="452"/>
        <end position="475"/>
    </location>
</feature>
<dbReference type="OrthoDB" id="7786165at2759"/>
<dbReference type="SUPFAM" id="SSF52540">
    <property type="entry name" value="P-loop containing nucleoside triphosphate hydrolases"/>
    <property type="match status" value="1"/>
</dbReference>
<evidence type="ECO:0000313" key="12">
    <source>
        <dbReference type="Proteomes" id="UP001153620"/>
    </source>
</evidence>
<evidence type="ECO:0000256" key="9">
    <source>
        <dbReference type="SAM" id="Phobius"/>
    </source>
</evidence>
<keyword evidence="12" id="KW-1185">Reference proteome</keyword>
<evidence type="ECO:0000256" key="7">
    <source>
        <dbReference type="ARBA" id="ARBA00022989"/>
    </source>
</evidence>
<dbReference type="GO" id="GO:0016887">
    <property type="term" value="F:ATP hydrolysis activity"/>
    <property type="evidence" value="ECO:0007669"/>
    <property type="project" value="InterPro"/>
</dbReference>
<keyword evidence="7 9" id="KW-1133">Transmembrane helix</keyword>
<reference evidence="11" key="2">
    <citation type="submission" date="2022-10" db="EMBL/GenBank/DDBJ databases">
        <authorList>
            <consortium name="ENA_rothamsted_submissions"/>
            <consortium name="culmorum"/>
            <person name="King R."/>
        </authorList>
    </citation>
    <scope>NUCLEOTIDE SEQUENCE</scope>
</reference>
<evidence type="ECO:0000256" key="6">
    <source>
        <dbReference type="ARBA" id="ARBA00022840"/>
    </source>
</evidence>
<dbReference type="GO" id="GO:0140359">
    <property type="term" value="F:ABC-type transporter activity"/>
    <property type="evidence" value="ECO:0007669"/>
    <property type="project" value="InterPro"/>
</dbReference>
<gene>
    <name evidence="11" type="ORF">CHIRRI_LOCUS9164</name>
</gene>
<dbReference type="Proteomes" id="UP001153620">
    <property type="component" value="Chromosome 3"/>
</dbReference>
<evidence type="ECO:0000256" key="3">
    <source>
        <dbReference type="ARBA" id="ARBA00022448"/>
    </source>
</evidence>
<keyword evidence="3" id="KW-0813">Transport</keyword>
<comment type="similarity">
    <text evidence="2">Belongs to the ABC transporter superfamily. ABCG family. Eye pigment precursor importer (TC 3.A.1.204) subfamily.</text>
</comment>
<dbReference type="Gene3D" id="3.40.50.300">
    <property type="entry name" value="P-loop containing nucleotide triphosphate hydrolases"/>
    <property type="match status" value="1"/>
</dbReference>
<dbReference type="EMBL" id="OU895879">
    <property type="protein sequence ID" value="CAG9806304.1"/>
    <property type="molecule type" value="Genomic_DNA"/>
</dbReference>
<dbReference type="Pfam" id="PF00005">
    <property type="entry name" value="ABC_tran"/>
    <property type="match status" value="1"/>
</dbReference>
<dbReference type="Pfam" id="PF01061">
    <property type="entry name" value="ABC2_membrane"/>
    <property type="match status" value="1"/>
</dbReference>
<reference evidence="11" key="1">
    <citation type="submission" date="2022-01" db="EMBL/GenBank/DDBJ databases">
        <authorList>
            <person name="King R."/>
        </authorList>
    </citation>
    <scope>NUCLEOTIDE SEQUENCE</scope>
</reference>
<evidence type="ECO:0000256" key="2">
    <source>
        <dbReference type="ARBA" id="ARBA00005814"/>
    </source>
</evidence>
<keyword evidence="8 9" id="KW-0472">Membrane</keyword>
<dbReference type="PANTHER" id="PTHR48041:SF78">
    <property type="entry name" value="ABC TRANSPORTER EXPRESSED IN TRACHEA, ISOFORM A"/>
    <property type="match status" value="1"/>
</dbReference>
<dbReference type="InterPro" id="IPR017871">
    <property type="entry name" value="ABC_transporter-like_CS"/>
</dbReference>
<accession>A0A9N9S0I1</accession>
<feature type="domain" description="AAA+ ATPase" evidence="10">
    <location>
        <begin position="34"/>
        <end position="219"/>
    </location>
</feature>
<feature type="transmembrane region" description="Helical" evidence="9">
    <location>
        <begin position="377"/>
        <end position="396"/>
    </location>
</feature>
<dbReference type="SMART" id="SM00382">
    <property type="entry name" value="AAA"/>
    <property type="match status" value="1"/>
</dbReference>
<evidence type="ECO:0000256" key="8">
    <source>
        <dbReference type="ARBA" id="ARBA00023136"/>
    </source>
</evidence>
<dbReference type="InterPro" id="IPR027417">
    <property type="entry name" value="P-loop_NTPase"/>
</dbReference>
<dbReference type="InterPro" id="IPR003439">
    <property type="entry name" value="ABC_transporter-like_ATP-bd"/>
</dbReference>
<dbReference type="InterPro" id="IPR043926">
    <property type="entry name" value="ABCG_dom"/>
</dbReference>
<keyword evidence="5" id="KW-0547">Nucleotide-binding</keyword>
<keyword evidence="4 9" id="KW-0812">Transmembrane</keyword>
<dbReference type="InterPro" id="IPR003593">
    <property type="entry name" value="AAA+_ATPase"/>
</dbReference>
<evidence type="ECO:0000313" key="11">
    <source>
        <dbReference type="EMBL" id="CAG9806304.1"/>
    </source>
</evidence>
<dbReference type="AlphaFoldDB" id="A0A9N9S0I1"/>
<feature type="transmembrane region" description="Helical" evidence="9">
    <location>
        <begin position="482"/>
        <end position="505"/>
    </location>
</feature>
<evidence type="ECO:0000259" key="10">
    <source>
        <dbReference type="SMART" id="SM00382"/>
    </source>
</evidence>
<dbReference type="FunFam" id="3.40.50.300:FF:001077">
    <property type="entry name" value="Uncharacterized protein, isoform A"/>
    <property type="match status" value="1"/>
</dbReference>
<dbReference type="PROSITE" id="PS00211">
    <property type="entry name" value="ABC_TRANSPORTER_1"/>
    <property type="match status" value="1"/>
</dbReference>
<organism evidence="11 12">
    <name type="scientific">Chironomus riparius</name>
    <dbReference type="NCBI Taxonomy" id="315576"/>
    <lineage>
        <taxon>Eukaryota</taxon>
        <taxon>Metazoa</taxon>
        <taxon>Ecdysozoa</taxon>
        <taxon>Arthropoda</taxon>
        <taxon>Hexapoda</taxon>
        <taxon>Insecta</taxon>
        <taxon>Pterygota</taxon>
        <taxon>Neoptera</taxon>
        <taxon>Endopterygota</taxon>
        <taxon>Diptera</taxon>
        <taxon>Nematocera</taxon>
        <taxon>Chironomoidea</taxon>
        <taxon>Chironomidae</taxon>
        <taxon>Chironominae</taxon>
        <taxon>Chironomus</taxon>
    </lineage>
</organism>
<proteinExistence type="inferred from homology"/>
<sequence>MDLKFEDLSYFVNCGIFRRDKKQIIKSISGEFKACELTAVMGPSGSGKTTLLNILSGFNTDEFSGPITVNREPRDLREFTKHSAYIMQEENLFPLLSVRESMSFAVKFKTGIKLTKKEQEAKVESTLRMLKLENTDTFIQSLSGGQRKRISIAIELLNDPQIIFLDECTTGLDSFAASQCLGLLKEIARTGRTVICTIHQPSARQFEMFDQLYVIAEGSCIFNGPVSCLVPFLKECEIPCPSSYNPADYVIEVASNDYGPHNNRLRKQIENGKINFEKNWIEMKNNNLNNNDSNNNLNNNNYICHQHWNPNSIDDSKYSSSFLRQLKLLLLRNFLFMYRDKTYMQLRLGMSIFLSLLIGGLYFQIGYDASNMISSFQFVMCSVYIQTYTAYFSMMVRFPLDYAIVKREHFNRHYSSMAYYLAFNLADSPLLIVCSLSSNILAYAMAGMPLEFYRVSLVAVIGVLTSFSAQIFGIFCGSMSNVVITVVIAIPIMIWHVTFCGGFVFQKDASPLLQWNYEIDFLKHAADGVATAVFGWDREKLPCSKMYCHFQRPADLLKNLQISQNVYKIFISVSIILGALHLVTYFNMKYRLKK</sequence>
<dbReference type="InterPro" id="IPR050352">
    <property type="entry name" value="ABCG_transporters"/>
</dbReference>
<feature type="transmembrane region" description="Helical" evidence="9">
    <location>
        <begin position="346"/>
        <end position="365"/>
    </location>
</feature>
<feature type="transmembrane region" description="Helical" evidence="9">
    <location>
        <begin position="417"/>
        <end position="446"/>
    </location>
</feature>
<evidence type="ECO:0000256" key="4">
    <source>
        <dbReference type="ARBA" id="ARBA00022692"/>
    </source>
</evidence>
<evidence type="ECO:0000256" key="1">
    <source>
        <dbReference type="ARBA" id="ARBA00004141"/>
    </source>
</evidence>
<dbReference type="Pfam" id="PF19055">
    <property type="entry name" value="ABC2_membrane_7"/>
    <property type="match status" value="1"/>
</dbReference>
<dbReference type="PANTHER" id="PTHR48041">
    <property type="entry name" value="ABC TRANSPORTER G FAMILY MEMBER 28"/>
    <property type="match status" value="1"/>
</dbReference>
<dbReference type="GO" id="GO:0005524">
    <property type="term" value="F:ATP binding"/>
    <property type="evidence" value="ECO:0007669"/>
    <property type="project" value="UniProtKB-KW"/>
</dbReference>